<dbReference type="Gene3D" id="3.40.50.720">
    <property type="entry name" value="NAD(P)-binding Rossmann-like Domain"/>
    <property type="match status" value="1"/>
</dbReference>
<sequence length="247" mass="27342">MTGCAIVVGASKGIGKSLVISLASSYPSLPIIAIARGISSQESEFSSISSNIKLVDADISTQEGLSAILDCIEHKVQFLILNAAIEGLTWDEMPGWDEWDKVMNTNAGSHFFLARDLRSKYTEDARILFISSRDSKSYLIPLSFYCISKAAQNMVYEVIKAEIPEVSVGWMDPGVVETALSEYAGQKVPEAKSLEKLSPLMVAKFLRFLLSDKVGPIEFSSEMWNIYEEKHHTRWVEKGDIAPKNPD</sequence>
<dbReference type="EMBL" id="CAJZBQ010000036">
    <property type="protein sequence ID" value="CAG9324385.1"/>
    <property type="molecule type" value="Genomic_DNA"/>
</dbReference>
<keyword evidence="4" id="KW-1185">Reference proteome</keyword>
<accession>A0AAU9JAT5</accession>
<dbReference type="PRINTS" id="PR00081">
    <property type="entry name" value="GDHRDH"/>
</dbReference>
<dbReference type="Pfam" id="PF00106">
    <property type="entry name" value="adh_short"/>
    <property type="match status" value="1"/>
</dbReference>
<proteinExistence type="inferred from homology"/>
<dbReference type="PANTHER" id="PTHR42901:SF1">
    <property type="entry name" value="ALCOHOL DEHYDROGENASE"/>
    <property type="match status" value="1"/>
</dbReference>
<dbReference type="SUPFAM" id="SSF51735">
    <property type="entry name" value="NAD(P)-binding Rossmann-fold domains"/>
    <property type="match status" value="1"/>
</dbReference>
<dbReference type="GO" id="GO:0016491">
    <property type="term" value="F:oxidoreductase activity"/>
    <property type="evidence" value="ECO:0007669"/>
    <property type="project" value="UniProtKB-KW"/>
</dbReference>
<dbReference type="AlphaFoldDB" id="A0AAU9JAT5"/>
<dbReference type="PANTHER" id="PTHR42901">
    <property type="entry name" value="ALCOHOL DEHYDROGENASE"/>
    <property type="match status" value="1"/>
</dbReference>
<dbReference type="InterPro" id="IPR002347">
    <property type="entry name" value="SDR_fam"/>
</dbReference>
<reference evidence="3" key="1">
    <citation type="submission" date="2021-09" db="EMBL/GenBank/DDBJ databases">
        <authorList>
            <consortium name="AG Swart"/>
            <person name="Singh M."/>
            <person name="Singh A."/>
            <person name="Seah K."/>
            <person name="Emmerich C."/>
        </authorList>
    </citation>
    <scope>NUCLEOTIDE SEQUENCE</scope>
    <source>
        <strain evidence="3">ATCC30299</strain>
    </source>
</reference>
<evidence type="ECO:0000313" key="3">
    <source>
        <dbReference type="EMBL" id="CAG9324385.1"/>
    </source>
</evidence>
<keyword evidence="2" id="KW-0560">Oxidoreductase</keyword>
<evidence type="ECO:0000313" key="4">
    <source>
        <dbReference type="Proteomes" id="UP001162131"/>
    </source>
</evidence>
<name>A0AAU9JAT5_9CILI</name>
<organism evidence="3 4">
    <name type="scientific">Blepharisma stoltei</name>
    <dbReference type="NCBI Taxonomy" id="1481888"/>
    <lineage>
        <taxon>Eukaryota</taxon>
        <taxon>Sar</taxon>
        <taxon>Alveolata</taxon>
        <taxon>Ciliophora</taxon>
        <taxon>Postciliodesmatophora</taxon>
        <taxon>Heterotrichea</taxon>
        <taxon>Heterotrichida</taxon>
        <taxon>Blepharismidae</taxon>
        <taxon>Blepharisma</taxon>
    </lineage>
</organism>
<dbReference type="Proteomes" id="UP001162131">
    <property type="component" value="Unassembled WGS sequence"/>
</dbReference>
<gene>
    <name evidence="3" type="ORF">BSTOLATCC_MIC36177</name>
</gene>
<evidence type="ECO:0000256" key="1">
    <source>
        <dbReference type="ARBA" id="ARBA00006484"/>
    </source>
</evidence>
<comment type="caution">
    <text evidence="3">The sequence shown here is derived from an EMBL/GenBank/DDBJ whole genome shotgun (WGS) entry which is preliminary data.</text>
</comment>
<dbReference type="InterPro" id="IPR036291">
    <property type="entry name" value="NAD(P)-bd_dom_sf"/>
</dbReference>
<comment type="similarity">
    <text evidence="1">Belongs to the short-chain dehydrogenases/reductases (SDR) family.</text>
</comment>
<protein>
    <submittedName>
        <fullName evidence="3">Uncharacterized protein</fullName>
    </submittedName>
</protein>
<evidence type="ECO:0000256" key="2">
    <source>
        <dbReference type="ARBA" id="ARBA00023002"/>
    </source>
</evidence>